<reference evidence="2" key="1">
    <citation type="submission" date="2021-05" db="EMBL/GenBank/DDBJ databases">
        <authorList>
            <person name="Alioto T."/>
            <person name="Alioto T."/>
            <person name="Gomez Garrido J."/>
        </authorList>
    </citation>
    <scope>NUCLEOTIDE SEQUENCE</scope>
</reference>
<dbReference type="SUPFAM" id="SSF55753">
    <property type="entry name" value="Actin depolymerizing proteins"/>
    <property type="match status" value="2"/>
</dbReference>
<dbReference type="GO" id="GO:0051016">
    <property type="term" value="P:barbed-end actin filament capping"/>
    <property type="evidence" value="ECO:0007669"/>
    <property type="project" value="TreeGrafter"/>
</dbReference>
<dbReference type="InterPro" id="IPR029006">
    <property type="entry name" value="ADF-H/Gelsolin-like_dom_sf"/>
</dbReference>
<feature type="domain" description="Gelsolin-like" evidence="1">
    <location>
        <begin position="32"/>
        <end position="126"/>
    </location>
</feature>
<dbReference type="CDD" id="cd11290">
    <property type="entry name" value="gelsolin_S1_like"/>
    <property type="match status" value="1"/>
</dbReference>
<dbReference type="InterPro" id="IPR007123">
    <property type="entry name" value="Gelsolin-like_dom"/>
</dbReference>
<dbReference type="GO" id="GO:0005546">
    <property type="term" value="F:phosphatidylinositol-4,5-bisphosphate binding"/>
    <property type="evidence" value="ECO:0007669"/>
    <property type="project" value="TreeGrafter"/>
</dbReference>
<dbReference type="GO" id="GO:0005737">
    <property type="term" value="C:cytoplasm"/>
    <property type="evidence" value="ECO:0007669"/>
    <property type="project" value="TreeGrafter"/>
</dbReference>
<feature type="domain" description="Gelsolin-like" evidence="1">
    <location>
        <begin position="168"/>
        <end position="214"/>
    </location>
</feature>
<dbReference type="GO" id="GO:0015629">
    <property type="term" value="C:actin cytoskeleton"/>
    <property type="evidence" value="ECO:0007669"/>
    <property type="project" value="TreeGrafter"/>
</dbReference>
<dbReference type="AlphaFoldDB" id="A0A8D8YS60"/>
<accession>A0A8D8YS60</accession>
<dbReference type="EMBL" id="HBUF01391807">
    <property type="protein sequence ID" value="CAG6734108.1"/>
    <property type="molecule type" value="Transcribed_RNA"/>
</dbReference>
<dbReference type="PANTHER" id="PTHR11977">
    <property type="entry name" value="VILLIN"/>
    <property type="match status" value="1"/>
</dbReference>
<dbReference type="PANTHER" id="PTHR11977:SF57">
    <property type="entry name" value="VILLIN-LIKE PROTEIN QUAIL"/>
    <property type="match status" value="1"/>
</dbReference>
<dbReference type="GO" id="GO:0051015">
    <property type="term" value="F:actin filament binding"/>
    <property type="evidence" value="ECO:0007669"/>
    <property type="project" value="InterPro"/>
</dbReference>
<proteinExistence type="predicted"/>
<organism evidence="2">
    <name type="scientific">Cacopsylla melanoneura</name>
    <dbReference type="NCBI Taxonomy" id="428564"/>
    <lineage>
        <taxon>Eukaryota</taxon>
        <taxon>Metazoa</taxon>
        <taxon>Ecdysozoa</taxon>
        <taxon>Arthropoda</taxon>
        <taxon>Hexapoda</taxon>
        <taxon>Insecta</taxon>
        <taxon>Pterygota</taxon>
        <taxon>Neoptera</taxon>
        <taxon>Paraneoptera</taxon>
        <taxon>Hemiptera</taxon>
        <taxon>Sternorrhyncha</taxon>
        <taxon>Psylloidea</taxon>
        <taxon>Psyllidae</taxon>
        <taxon>Psyllinae</taxon>
        <taxon>Cacopsylla</taxon>
    </lineage>
</organism>
<evidence type="ECO:0000313" key="2">
    <source>
        <dbReference type="EMBL" id="CAG6734108.1"/>
    </source>
</evidence>
<evidence type="ECO:0000259" key="1">
    <source>
        <dbReference type="Pfam" id="PF00626"/>
    </source>
</evidence>
<sequence length="231" mass="25908">MSETSTIGVDPAFVGIDTSFTAFLVWRVEKLVLVRVSPEHFGQFYEGDSYVVFVASEPAKSVDPTSKPYKVYGGRIEQHIHFWLGKTTSTDEAAVAAYKSVELDSFLGGTPVQHREVQERESTRFRGYFKKGIRYLIGGIASGLNHVAKTSEPKLYKVKGKRSPTVTQMPAIDWKYFNSNDVFILDTNDGVIFIWIGMAANPMEKLQATKVTAHRLCEFLNCSAGLEQFLY</sequence>
<dbReference type="Pfam" id="PF00626">
    <property type="entry name" value="Gelsolin"/>
    <property type="match status" value="2"/>
</dbReference>
<dbReference type="SMART" id="SM00262">
    <property type="entry name" value="GEL"/>
    <property type="match status" value="2"/>
</dbReference>
<name>A0A8D8YS60_9HEMI</name>
<dbReference type="GO" id="GO:0008154">
    <property type="term" value="P:actin polymerization or depolymerization"/>
    <property type="evidence" value="ECO:0007669"/>
    <property type="project" value="TreeGrafter"/>
</dbReference>
<protein>
    <submittedName>
        <fullName evidence="2">Gelsolin</fullName>
    </submittedName>
</protein>
<dbReference type="GO" id="GO:0051014">
    <property type="term" value="P:actin filament severing"/>
    <property type="evidence" value="ECO:0007669"/>
    <property type="project" value="TreeGrafter"/>
</dbReference>
<dbReference type="Gene3D" id="3.40.20.10">
    <property type="entry name" value="Severin"/>
    <property type="match status" value="2"/>
</dbReference>
<dbReference type="InterPro" id="IPR007122">
    <property type="entry name" value="Villin/Gelsolin"/>
</dbReference>